<proteinExistence type="predicted"/>
<dbReference type="EMBL" id="AP024484">
    <property type="protein sequence ID" value="BCS84506.1"/>
    <property type="molecule type" value="Genomic_DNA"/>
</dbReference>
<accession>A0ABM7NVP9</accession>
<evidence type="ECO:0000313" key="2">
    <source>
        <dbReference type="Proteomes" id="UP001319045"/>
    </source>
</evidence>
<protein>
    <submittedName>
        <fullName evidence="1">Uncharacterized protein</fullName>
    </submittedName>
</protein>
<sequence>MNIPNPIHSNKENYEEGVVYIYTFNDGGGIILHEGALMQFEVDSYKPSVVVHKKEHTIYIGKENDRCWRKDVCKGLRFYYYNVPSNHKKQYDRIFDTMKILKRK</sequence>
<keyword evidence="2" id="KW-1185">Reference proteome</keyword>
<organism evidence="1 2">
    <name type="scientific">Prevotella herbatica</name>
    <dbReference type="NCBI Taxonomy" id="2801997"/>
    <lineage>
        <taxon>Bacteria</taxon>
        <taxon>Pseudomonadati</taxon>
        <taxon>Bacteroidota</taxon>
        <taxon>Bacteroidia</taxon>
        <taxon>Bacteroidales</taxon>
        <taxon>Prevotellaceae</taxon>
        <taxon>Prevotella</taxon>
    </lineage>
</organism>
<gene>
    <name evidence="1" type="ORF">prwr041_03990</name>
</gene>
<evidence type="ECO:0000313" key="1">
    <source>
        <dbReference type="EMBL" id="BCS84506.1"/>
    </source>
</evidence>
<dbReference type="Proteomes" id="UP001319045">
    <property type="component" value="Chromosome"/>
</dbReference>
<name>A0ABM7NVP9_9BACT</name>
<reference evidence="1 2" key="1">
    <citation type="journal article" date="2022" name="Int. J. Syst. Evol. Microbiol.">
        <title>Prevotella herbatica sp. nov., a plant polysaccharide-decomposing anaerobic bacterium isolated from a methanogenic reactor.</title>
        <authorList>
            <person name="Uek A."/>
            <person name="Tonouchi A."/>
            <person name="Kaku N."/>
            <person name="Ueki K."/>
        </authorList>
    </citation>
    <scope>NUCLEOTIDE SEQUENCE [LARGE SCALE GENOMIC DNA]</scope>
    <source>
        <strain evidence="1 2">WR041</strain>
    </source>
</reference>